<organism evidence="1 2">
    <name type="scientific">Entomophthora muscae</name>
    <dbReference type="NCBI Taxonomy" id="34485"/>
    <lineage>
        <taxon>Eukaryota</taxon>
        <taxon>Fungi</taxon>
        <taxon>Fungi incertae sedis</taxon>
        <taxon>Zoopagomycota</taxon>
        <taxon>Entomophthoromycotina</taxon>
        <taxon>Entomophthoromycetes</taxon>
        <taxon>Entomophthorales</taxon>
        <taxon>Entomophthoraceae</taxon>
        <taxon>Entomophthora</taxon>
    </lineage>
</organism>
<name>A0ACC2T3J4_9FUNG</name>
<sequence>MPPSTPLPIGYRLGNAIYTDDITSKYRLTNCLDPNRKREAPRFSIFQANNFMQLPKTTFSAVCLSPAILQELKSNIVSLKAREAPHQAPQPRSLINTTLRTSIFPQRRFEQEAPKFTGH</sequence>
<dbReference type="EMBL" id="QTSX02003656">
    <property type="protein sequence ID" value="KAJ9069142.1"/>
    <property type="molecule type" value="Genomic_DNA"/>
</dbReference>
<comment type="caution">
    <text evidence="1">The sequence shown here is derived from an EMBL/GenBank/DDBJ whole genome shotgun (WGS) entry which is preliminary data.</text>
</comment>
<proteinExistence type="predicted"/>
<evidence type="ECO:0000313" key="2">
    <source>
        <dbReference type="Proteomes" id="UP001165960"/>
    </source>
</evidence>
<gene>
    <name evidence="1" type="ORF">DSO57_1021673</name>
</gene>
<accession>A0ACC2T3J4</accession>
<reference evidence="1" key="1">
    <citation type="submission" date="2022-04" db="EMBL/GenBank/DDBJ databases">
        <title>Genome of the entomopathogenic fungus Entomophthora muscae.</title>
        <authorList>
            <person name="Elya C."/>
            <person name="Lovett B.R."/>
            <person name="Lee E."/>
            <person name="Macias A.M."/>
            <person name="Hajek A.E."/>
            <person name="De Bivort B.L."/>
            <person name="Kasson M.T."/>
            <person name="De Fine Licht H.H."/>
            <person name="Stajich J.E."/>
        </authorList>
    </citation>
    <scope>NUCLEOTIDE SEQUENCE</scope>
    <source>
        <strain evidence="1">Berkeley</strain>
    </source>
</reference>
<evidence type="ECO:0000313" key="1">
    <source>
        <dbReference type="EMBL" id="KAJ9069142.1"/>
    </source>
</evidence>
<protein>
    <submittedName>
        <fullName evidence="1">Uncharacterized protein</fullName>
    </submittedName>
</protein>
<keyword evidence="2" id="KW-1185">Reference proteome</keyword>
<dbReference type="Proteomes" id="UP001165960">
    <property type="component" value="Unassembled WGS sequence"/>
</dbReference>